<dbReference type="eggNOG" id="ENOG5032P55">
    <property type="taxonomic scope" value="Bacteria"/>
</dbReference>
<sequence>MTLLEGAVSALFLLVLCRFIPTENWRLLLYYYVISNYLMLYPYNQENKSKAPQVIAQEETSKDDQQVDVESEAEDQPLRRSRKRTKQQLDTELLNNLLKSFALTCVDLVLAPFYFMRSCLKK</sequence>
<dbReference type="AlphaFoldDB" id="A0A0R1TYV3"/>
<comment type="caution">
    <text evidence="2">The sequence shown here is derived from an EMBL/GenBank/DDBJ whole genome shotgun (WGS) entry which is preliminary data.</text>
</comment>
<dbReference type="OrthoDB" id="2320422at2"/>
<feature type="compositionally biased region" description="Acidic residues" evidence="1">
    <location>
        <begin position="66"/>
        <end position="75"/>
    </location>
</feature>
<name>A0A0R1TYV3_9LACO</name>
<evidence type="ECO:0000313" key="2">
    <source>
        <dbReference type="EMBL" id="KRL84282.1"/>
    </source>
</evidence>
<proteinExistence type="predicted"/>
<organism evidence="2 3">
    <name type="scientific">Ligilactobacillus apodemi DSM 16634 = JCM 16172</name>
    <dbReference type="NCBI Taxonomy" id="1423724"/>
    <lineage>
        <taxon>Bacteria</taxon>
        <taxon>Bacillati</taxon>
        <taxon>Bacillota</taxon>
        <taxon>Bacilli</taxon>
        <taxon>Lactobacillales</taxon>
        <taxon>Lactobacillaceae</taxon>
        <taxon>Ligilactobacillus</taxon>
    </lineage>
</organism>
<dbReference type="EMBL" id="AZFT01000053">
    <property type="protein sequence ID" value="KRL84282.1"/>
    <property type="molecule type" value="Genomic_DNA"/>
</dbReference>
<dbReference type="PATRIC" id="fig|1423724.4.peg.1633"/>
<protein>
    <submittedName>
        <fullName evidence="2">Uncharacterized protein</fullName>
    </submittedName>
</protein>
<gene>
    <name evidence="2" type="ORF">FC32_GL001566</name>
</gene>
<dbReference type="STRING" id="1423724.FC32_GL001566"/>
<evidence type="ECO:0000256" key="1">
    <source>
        <dbReference type="SAM" id="MobiDB-lite"/>
    </source>
</evidence>
<dbReference type="RefSeq" id="WP_025087857.1">
    <property type="nucleotide sequence ID" value="NZ_BAMM01000021.1"/>
</dbReference>
<reference evidence="2 3" key="1">
    <citation type="journal article" date="2015" name="Genome Announc.">
        <title>Expanding the biotechnology potential of lactobacilli through comparative genomics of 213 strains and associated genera.</title>
        <authorList>
            <person name="Sun Z."/>
            <person name="Harris H.M."/>
            <person name="McCann A."/>
            <person name="Guo C."/>
            <person name="Argimon S."/>
            <person name="Zhang W."/>
            <person name="Yang X."/>
            <person name="Jeffery I.B."/>
            <person name="Cooney J.C."/>
            <person name="Kagawa T.F."/>
            <person name="Liu W."/>
            <person name="Song Y."/>
            <person name="Salvetti E."/>
            <person name="Wrobel A."/>
            <person name="Rasinkangas P."/>
            <person name="Parkhill J."/>
            <person name="Rea M.C."/>
            <person name="O'Sullivan O."/>
            <person name="Ritari J."/>
            <person name="Douillard F.P."/>
            <person name="Paul Ross R."/>
            <person name="Yang R."/>
            <person name="Briner A.E."/>
            <person name="Felis G.E."/>
            <person name="de Vos W.M."/>
            <person name="Barrangou R."/>
            <person name="Klaenhammer T.R."/>
            <person name="Caufield P.W."/>
            <person name="Cui Y."/>
            <person name="Zhang H."/>
            <person name="O'Toole P.W."/>
        </authorList>
    </citation>
    <scope>NUCLEOTIDE SEQUENCE [LARGE SCALE GENOMIC DNA]</scope>
    <source>
        <strain evidence="2 3">DSM 16634</strain>
    </source>
</reference>
<accession>A0A0R1TYV3</accession>
<evidence type="ECO:0000313" key="3">
    <source>
        <dbReference type="Proteomes" id="UP000051324"/>
    </source>
</evidence>
<dbReference type="Proteomes" id="UP000051324">
    <property type="component" value="Unassembled WGS sequence"/>
</dbReference>
<keyword evidence="3" id="KW-1185">Reference proteome</keyword>
<feature type="region of interest" description="Disordered" evidence="1">
    <location>
        <begin position="52"/>
        <end position="85"/>
    </location>
</feature>